<keyword evidence="2" id="KW-0378">Hydrolase</keyword>
<comment type="caution">
    <text evidence="2">The sequence shown here is derived from an EMBL/GenBank/DDBJ whole genome shotgun (WGS) entry which is preliminary data.</text>
</comment>
<evidence type="ECO:0000313" key="3">
    <source>
        <dbReference type="Proteomes" id="UP000541352"/>
    </source>
</evidence>
<dbReference type="PANTHER" id="PTHR43265:SF1">
    <property type="entry name" value="ESTERASE ESTD"/>
    <property type="match status" value="1"/>
</dbReference>
<evidence type="ECO:0000259" key="1">
    <source>
        <dbReference type="Pfam" id="PF12146"/>
    </source>
</evidence>
<reference evidence="2 3" key="1">
    <citation type="submission" date="2020-08" db="EMBL/GenBank/DDBJ databases">
        <title>Genomic Encyclopedia of Type Strains, Phase IV (KMG-IV): sequencing the most valuable type-strain genomes for metagenomic binning, comparative biology and taxonomic classification.</title>
        <authorList>
            <person name="Goeker M."/>
        </authorList>
    </citation>
    <scope>NUCLEOTIDE SEQUENCE [LARGE SCALE GENOMIC DNA]</scope>
    <source>
        <strain evidence="2 3">DSM 17976</strain>
    </source>
</reference>
<feature type="domain" description="Serine aminopeptidase S33" evidence="1">
    <location>
        <begin position="25"/>
        <end position="143"/>
    </location>
</feature>
<dbReference type="Proteomes" id="UP000541352">
    <property type="component" value="Unassembled WGS sequence"/>
</dbReference>
<dbReference type="AlphaFoldDB" id="A0A7W5ZT38"/>
<gene>
    <name evidence="2" type="ORF">FHS57_005083</name>
</gene>
<protein>
    <submittedName>
        <fullName evidence="2">Alpha-beta hydrolase superfamily lysophospholipase</fullName>
    </submittedName>
</protein>
<organism evidence="2 3">
    <name type="scientific">Runella defluvii</name>
    <dbReference type="NCBI Taxonomy" id="370973"/>
    <lineage>
        <taxon>Bacteria</taxon>
        <taxon>Pseudomonadati</taxon>
        <taxon>Bacteroidota</taxon>
        <taxon>Cytophagia</taxon>
        <taxon>Cytophagales</taxon>
        <taxon>Spirosomataceae</taxon>
        <taxon>Runella</taxon>
    </lineage>
</organism>
<dbReference type="EMBL" id="JACIBY010000014">
    <property type="protein sequence ID" value="MBB3841062.1"/>
    <property type="molecule type" value="Genomic_DNA"/>
</dbReference>
<dbReference type="InterPro" id="IPR053145">
    <property type="entry name" value="AB_hydrolase_Est10"/>
</dbReference>
<accession>A0A7W5ZT38</accession>
<dbReference type="InterPro" id="IPR022742">
    <property type="entry name" value="Hydrolase_4"/>
</dbReference>
<evidence type="ECO:0000313" key="2">
    <source>
        <dbReference type="EMBL" id="MBB3841062.1"/>
    </source>
</evidence>
<dbReference type="Pfam" id="PF12146">
    <property type="entry name" value="Hydrolase_4"/>
    <property type="match status" value="1"/>
</dbReference>
<dbReference type="PANTHER" id="PTHR43265">
    <property type="entry name" value="ESTERASE ESTD"/>
    <property type="match status" value="1"/>
</dbReference>
<dbReference type="GO" id="GO:0052689">
    <property type="term" value="F:carboxylic ester hydrolase activity"/>
    <property type="evidence" value="ECO:0007669"/>
    <property type="project" value="TreeGrafter"/>
</dbReference>
<dbReference type="RefSeq" id="WP_183978470.1">
    <property type="nucleotide sequence ID" value="NZ_JACIBY010000014.1"/>
</dbReference>
<dbReference type="SUPFAM" id="SSF53474">
    <property type="entry name" value="alpha/beta-Hydrolases"/>
    <property type="match status" value="1"/>
</dbReference>
<proteinExistence type="predicted"/>
<dbReference type="Gene3D" id="3.40.50.1820">
    <property type="entry name" value="alpha/beta hydrolase"/>
    <property type="match status" value="1"/>
</dbReference>
<sequence length="269" mass="30601">MKKKIKFKSFDGTNLVGILTIPNGKIKAAFLLVHGIPSDKDEWGFYKDLTFFLEENQIASFRFDFRYNGESQKGKFKNLTISALLNDIESAFWQLRNSFTEDLALYVVGTSCGGGILIKWLNSFKRPIKKAFLMAPVLDYMFEVAGKEKAHFVDKFSTLTDEDLIKIKKTGVLNEDVGYGIGMLNEANIFDIKDEFNNCHIPIHIFHGKDDTIVPIDITLRSISDYDNIKLTEIPKANHGFAVEGDDDLTHPDTKANHFFIYKKILKSI</sequence>
<dbReference type="InterPro" id="IPR029058">
    <property type="entry name" value="AB_hydrolase_fold"/>
</dbReference>
<name>A0A7W5ZT38_9BACT</name>
<keyword evidence="3" id="KW-1185">Reference proteome</keyword>